<protein>
    <recommendedName>
        <fullName evidence="2">Right handed beta helix domain-containing protein</fullName>
    </recommendedName>
</protein>
<dbReference type="InterPro" id="IPR012334">
    <property type="entry name" value="Pectin_lyas_fold"/>
</dbReference>
<dbReference type="InterPro" id="IPR006626">
    <property type="entry name" value="PbH1"/>
</dbReference>
<reference evidence="1" key="1">
    <citation type="journal article" date="2014" name="Front. Microbiol.">
        <title>High frequency of phylogenetically diverse reductive dehalogenase-homologous genes in deep subseafloor sedimentary metagenomes.</title>
        <authorList>
            <person name="Kawai M."/>
            <person name="Futagami T."/>
            <person name="Toyoda A."/>
            <person name="Takaki Y."/>
            <person name="Nishi S."/>
            <person name="Hori S."/>
            <person name="Arai W."/>
            <person name="Tsubouchi T."/>
            <person name="Morono Y."/>
            <person name="Uchiyama I."/>
            <person name="Ito T."/>
            <person name="Fujiyama A."/>
            <person name="Inagaki F."/>
            <person name="Takami H."/>
        </authorList>
    </citation>
    <scope>NUCLEOTIDE SEQUENCE</scope>
    <source>
        <strain evidence="1">Expedition CK06-06</strain>
    </source>
</reference>
<organism evidence="1">
    <name type="scientific">marine sediment metagenome</name>
    <dbReference type="NCBI Taxonomy" id="412755"/>
    <lineage>
        <taxon>unclassified sequences</taxon>
        <taxon>metagenomes</taxon>
        <taxon>ecological metagenomes</taxon>
    </lineage>
</organism>
<accession>X1CDK7</accession>
<evidence type="ECO:0000313" key="1">
    <source>
        <dbReference type="EMBL" id="GAH06361.1"/>
    </source>
</evidence>
<dbReference type="AlphaFoldDB" id="X1CDK7"/>
<dbReference type="EMBL" id="BART01033296">
    <property type="protein sequence ID" value="GAH06361.1"/>
    <property type="molecule type" value="Genomic_DNA"/>
</dbReference>
<proteinExistence type="predicted"/>
<dbReference type="SUPFAM" id="SSF51126">
    <property type="entry name" value="Pectin lyase-like"/>
    <property type="match status" value="1"/>
</dbReference>
<dbReference type="SMART" id="SM00710">
    <property type="entry name" value="PbH1"/>
    <property type="match status" value="4"/>
</dbReference>
<comment type="caution">
    <text evidence="1">The sequence shown here is derived from an EMBL/GenBank/DDBJ whole genome shotgun (WGS) entry which is preliminary data.</text>
</comment>
<gene>
    <name evidence="1" type="ORF">S01H4_57277</name>
</gene>
<feature type="non-terminal residue" evidence="1">
    <location>
        <position position="232"/>
    </location>
</feature>
<dbReference type="InterPro" id="IPR011050">
    <property type="entry name" value="Pectin_lyase_fold/virulence"/>
</dbReference>
<evidence type="ECO:0008006" key="2">
    <source>
        <dbReference type="Google" id="ProtNLM"/>
    </source>
</evidence>
<feature type="non-terminal residue" evidence="1">
    <location>
        <position position="1"/>
    </location>
</feature>
<dbReference type="Gene3D" id="2.160.20.10">
    <property type="entry name" value="Single-stranded right-handed beta-helix, Pectin lyase-like"/>
    <property type="match status" value="1"/>
</dbReference>
<name>X1CDK7_9ZZZZ</name>
<sequence>VTNIKNWGINILGDYSLVKNSLVSYCGDDGIASVGDYNTIEHNYVYGSGGSGGPSGIEIEAGASFNVVTCNTVNGGGSWGIEVHSHKEDPATHDIIISNNVVYDGTVGTGYGGYDGVFSYNINITDNRLFNSYISVRLMNDVVISGNTIVVPDIRYAFKSSTNGKIVSNTPYNINVTNNIFHCKTGYLMIFGLRNSRIEYNTIISEVTPRYWAVLVFYPTTNDVLDEITLEQ</sequence>